<evidence type="ECO:0000313" key="7">
    <source>
        <dbReference type="EMBL" id="PAA64955.1"/>
    </source>
</evidence>
<evidence type="ECO:0000256" key="1">
    <source>
        <dbReference type="ARBA" id="ARBA00008431"/>
    </source>
</evidence>
<dbReference type="InterPro" id="IPR036351">
    <property type="entry name" value="Ribosomal_eL32_sf"/>
</dbReference>
<dbReference type="EMBL" id="NIVC01001697">
    <property type="protein sequence ID" value="PAA64955.1"/>
    <property type="molecule type" value="Genomic_DNA"/>
</dbReference>
<proteinExistence type="inferred from homology"/>
<sequence>MAAKRINAVKPLRKPVCIKKRNKHIQRHHSDRYDRVKPSWRRPKGIDNRMRRKFKGQSVMPQIGFGSDKRTKHVHRDGFRHVLVHNARELEMLMMENRRYAGVIAHTVSSKKRKGMVERAAQLGIRLVNGSSKLRTDEQQE</sequence>
<dbReference type="AlphaFoldDB" id="A0A267ETT5"/>
<dbReference type="STRING" id="282301.A0A267ETT5"/>
<evidence type="ECO:0000256" key="3">
    <source>
        <dbReference type="ARBA" id="ARBA00023274"/>
    </source>
</evidence>
<keyword evidence="3" id="KW-0687">Ribonucleoprotein</keyword>
<dbReference type="OrthoDB" id="268693at2759"/>
<comment type="similarity">
    <text evidence="1">Belongs to the eukaryotic ribosomal protein eL32 family.</text>
</comment>
<keyword evidence="8" id="KW-1185">Reference proteome</keyword>
<accession>A0A267ETT5</accession>
<evidence type="ECO:0000313" key="6">
    <source>
        <dbReference type="EMBL" id="PAA62720.1"/>
    </source>
</evidence>
<reference evidence="7 8" key="1">
    <citation type="submission" date="2017-06" db="EMBL/GenBank/DDBJ databases">
        <title>A platform for efficient transgenesis in Macrostomum lignano, a flatworm model organism for stem cell research.</title>
        <authorList>
            <person name="Berezikov E."/>
        </authorList>
    </citation>
    <scope>NUCLEOTIDE SEQUENCE [LARGE SCALE GENOMIC DNA]</scope>
    <source>
        <strain evidence="7">DV1</strain>
        <tissue evidence="7">Whole organism</tissue>
    </source>
</reference>
<organism evidence="7 8">
    <name type="scientific">Macrostomum lignano</name>
    <dbReference type="NCBI Taxonomy" id="282301"/>
    <lineage>
        <taxon>Eukaryota</taxon>
        <taxon>Metazoa</taxon>
        <taxon>Spiralia</taxon>
        <taxon>Lophotrochozoa</taxon>
        <taxon>Platyhelminthes</taxon>
        <taxon>Rhabditophora</taxon>
        <taxon>Macrostomorpha</taxon>
        <taxon>Macrostomida</taxon>
        <taxon>Macrostomidae</taxon>
        <taxon>Macrostomum</taxon>
    </lineage>
</organism>
<keyword evidence="2" id="KW-0689">Ribosomal protein</keyword>
<dbReference type="Pfam" id="PF01655">
    <property type="entry name" value="Ribosomal_L32e"/>
    <property type="match status" value="1"/>
</dbReference>
<dbReference type="SMART" id="SM01393">
    <property type="entry name" value="Ribosomal_L32e"/>
    <property type="match status" value="1"/>
</dbReference>
<evidence type="ECO:0000256" key="4">
    <source>
        <dbReference type="ARBA" id="ARBA00035335"/>
    </source>
</evidence>
<dbReference type="PANTHER" id="PTHR23413">
    <property type="entry name" value="60S RIBOSOMAL PROTEIN L32 AND DNA-DIRECTED RNA POLYMERASE II, SUBUNIT N"/>
    <property type="match status" value="1"/>
</dbReference>
<dbReference type="SUPFAM" id="SSF52042">
    <property type="entry name" value="Ribosomal protein L32e"/>
    <property type="match status" value="1"/>
</dbReference>
<dbReference type="InterPro" id="IPR001515">
    <property type="entry name" value="Ribosomal_eL32"/>
</dbReference>
<dbReference type="CDD" id="cd00513">
    <property type="entry name" value="Ribosomal_L32_L32e"/>
    <property type="match status" value="1"/>
</dbReference>
<protein>
    <recommendedName>
        <fullName evidence="4">60S ribosomal protein L32</fullName>
    </recommendedName>
</protein>
<dbReference type="GO" id="GO:0006412">
    <property type="term" value="P:translation"/>
    <property type="evidence" value="ECO:0007669"/>
    <property type="project" value="InterPro"/>
</dbReference>
<dbReference type="Proteomes" id="UP000215902">
    <property type="component" value="Unassembled WGS sequence"/>
</dbReference>
<evidence type="ECO:0000256" key="2">
    <source>
        <dbReference type="ARBA" id="ARBA00022980"/>
    </source>
</evidence>
<name>A0A267ETT5_9PLAT</name>
<comment type="caution">
    <text evidence="7">The sequence shown here is derived from an EMBL/GenBank/DDBJ whole genome shotgun (WGS) entry which is preliminary data.</text>
</comment>
<dbReference type="GO" id="GO:0022625">
    <property type="term" value="C:cytosolic large ribosomal subunit"/>
    <property type="evidence" value="ECO:0007669"/>
    <property type="project" value="TreeGrafter"/>
</dbReference>
<gene>
    <name evidence="7" type="ORF">BOX15_Mlig014774g1</name>
    <name evidence="6" type="ORF">BOX15_Mlig014774g2</name>
    <name evidence="5" type="ORF">BOX15_Mlig014774g3</name>
</gene>
<dbReference type="EMBL" id="NIVC01002893">
    <property type="protein sequence ID" value="PAA54522.1"/>
    <property type="molecule type" value="Genomic_DNA"/>
</dbReference>
<dbReference type="GO" id="GO:0003735">
    <property type="term" value="F:structural constituent of ribosome"/>
    <property type="evidence" value="ECO:0007669"/>
    <property type="project" value="InterPro"/>
</dbReference>
<dbReference type="EMBL" id="NIVC01001907">
    <property type="protein sequence ID" value="PAA62720.1"/>
    <property type="molecule type" value="Genomic_DNA"/>
</dbReference>
<evidence type="ECO:0000313" key="8">
    <source>
        <dbReference type="Proteomes" id="UP000215902"/>
    </source>
</evidence>
<evidence type="ECO:0000313" key="5">
    <source>
        <dbReference type="EMBL" id="PAA54522.1"/>
    </source>
</evidence>
<dbReference type="PANTHER" id="PTHR23413:SF1">
    <property type="entry name" value="RIBOSOMAL PROTEIN L32"/>
    <property type="match status" value="1"/>
</dbReference>